<evidence type="ECO:0000256" key="1">
    <source>
        <dbReference type="SAM" id="MobiDB-lite"/>
    </source>
</evidence>
<keyword evidence="3" id="KW-1185">Reference proteome</keyword>
<accession>A0A251S1N6</accession>
<evidence type="ECO:0000313" key="2">
    <source>
        <dbReference type="EMBL" id="OTF92373.1"/>
    </source>
</evidence>
<evidence type="ECO:0000313" key="3">
    <source>
        <dbReference type="Proteomes" id="UP000215914"/>
    </source>
</evidence>
<dbReference type="EMBL" id="CM007905">
    <property type="protein sequence ID" value="OTF92373.1"/>
    <property type="molecule type" value="Genomic_DNA"/>
</dbReference>
<gene>
    <name evidence="2" type="ORF">HannXRQ_Chr16g0521161</name>
</gene>
<feature type="compositionally biased region" description="Pro residues" evidence="1">
    <location>
        <begin position="1"/>
        <end position="13"/>
    </location>
</feature>
<feature type="region of interest" description="Disordered" evidence="1">
    <location>
        <begin position="1"/>
        <end position="42"/>
    </location>
</feature>
<dbReference type="AlphaFoldDB" id="A0A251S1N6"/>
<proteinExistence type="predicted"/>
<dbReference type="Proteomes" id="UP000215914">
    <property type="component" value="Chromosome 16"/>
</dbReference>
<protein>
    <submittedName>
        <fullName evidence="2">Uncharacterized protein</fullName>
    </submittedName>
</protein>
<sequence>MFQQPPLIPPSQTPPTLKSVPETQPTPPAYSTRRKRNHKKKSRINIAPSFGYFRLCFYVSFFKFKLCNRFFSNVTFFYLN</sequence>
<dbReference type="InParanoid" id="A0A251S1N6"/>
<organism evidence="2 3">
    <name type="scientific">Helianthus annuus</name>
    <name type="common">Common sunflower</name>
    <dbReference type="NCBI Taxonomy" id="4232"/>
    <lineage>
        <taxon>Eukaryota</taxon>
        <taxon>Viridiplantae</taxon>
        <taxon>Streptophyta</taxon>
        <taxon>Embryophyta</taxon>
        <taxon>Tracheophyta</taxon>
        <taxon>Spermatophyta</taxon>
        <taxon>Magnoliopsida</taxon>
        <taxon>eudicotyledons</taxon>
        <taxon>Gunneridae</taxon>
        <taxon>Pentapetalae</taxon>
        <taxon>asterids</taxon>
        <taxon>campanulids</taxon>
        <taxon>Asterales</taxon>
        <taxon>Asteraceae</taxon>
        <taxon>Asteroideae</taxon>
        <taxon>Heliantheae alliance</taxon>
        <taxon>Heliantheae</taxon>
        <taxon>Helianthus</taxon>
    </lineage>
</organism>
<name>A0A251S1N6_HELAN</name>
<reference evidence="3" key="1">
    <citation type="journal article" date="2017" name="Nature">
        <title>The sunflower genome provides insights into oil metabolism, flowering and Asterid evolution.</title>
        <authorList>
            <person name="Badouin H."/>
            <person name="Gouzy J."/>
            <person name="Grassa C.J."/>
            <person name="Murat F."/>
            <person name="Staton S.E."/>
            <person name="Cottret L."/>
            <person name="Lelandais-Briere C."/>
            <person name="Owens G.L."/>
            <person name="Carrere S."/>
            <person name="Mayjonade B."/>
            <person name="Legrand L."/>
            <person name="Gill N."/>
            <person name="Kane N.C."/>
            <person name="Bowers J.E."/>
            <person name="Hubner S."/>
            <person name="Bellec A."/>
            <person name="Berard A."/>
            <person name="Berges H."/>
            <person name="Blanchet N."/>
            <person name="Boniface M.C."/>
            <person name="Brunel D."/>
            <person name="Catrice O."/>
            <person name="Chaidir N."/>
            <person name="Claudel C."/>
            <person name="Donnadieu C."/>
            <person name="Faraut T."/>
            <person name="Fievet G."/>
            <person name="Helmstetter N."/>
            <person name="King M."/>
            <person name="Knapp S.J."/>
            <person name="Lai Z."/>
            <person name="Le Paslier M.C."/>
            <person name="Lippi Y."/>
            <person name="Lorenzon L."/>
            <person name="Mandel J.R."/>
            <person name="Marage G."/>
            <person name="Marchand G."/>
            <person name="Marquand E."/>
            <person name="Bret-Mestries E."/>
            <person name="Morien E."/>
            <person name="Nambeesan S."/>
            <person name="Nguyen T."/>
            <person name="Pegot-Espagnet P."/>
            <person name="Pouilly N."/>
            <person name="Raftis F."/>
            <person name="Sallet E."/>
            <person name="Schiex T."/>
            <person name="Thomas J."/>
            <person name="Vandecasteele C."/>
            <person name="Vares D."/>
            <person name="Vear F."/>
            <person name="Vautrin S."/>
            <person name="Crespi M."/>
            <person name="Mangin B."/>
            <person name="Burke J.M."/>
            <person name="Salse J."/>
            <person name="Munos S."/>
            <person name="Vincourt P."/>
            <person name="Rieseberg L.H."/>
            <person name="Langlade N.B."/>
        </authorList>
    </citation>
    <scope>NUCLEOTIDE SEQUENCE [LARGE SCALE GENOMIC DNA]</scope>
    <source>
        <strain evidence="3">cv. SF193</strain>
    </source>
</reference>
<feature type="compositionally biased region" description="Basic residues" evidence="1">
    <location>
        <begin position="32"/>
        <end position="42"/>
    </location>
</feature>